<evidence type="ECO:0000313" key="2">
    <source>
        <dbReference type="EMBL" id="CAH0765104.1"/>
    </source>
</evidence>
<evidence type="ECO:0000256" key="1">
    <source>
        <dbReference type="SAM" id="SignalP"/>
    </source>
</evidence>
<organism evidence="2 3">
    <name type="scientific">Bemisia tabaci</name>
    <name type="common">Sweetpotato whitefly</name>
    <name type="synonym">Aleurodes tabaci</name>
    <dbReference type="NCBI Taxonomy" id="7038"/>
    <lineage>
        <taxon>Eukaryota</taxon>
        <taxon>Metazoa</taxon>
        <taxon>Ecdysozoa</taxon>
        <taxon>Arthropoda</taxon>
        <taxon>Hexapoda</taxon>
        <taxon>Insecta</taxon>
        <taxon>Pterygota</taxon>
        <taxon>Neoptera</taxon>
        <taxon>Paraneoptera</taxon>
        <taxon>Hemiptera</taxon>
        <taxon>Sternorrhyncha</taxon>
        <taxon>Aleyrodoidea</taxon>
        <taxon>Aleyrodidae</taxon>
        <taxon>Aleyrodinae</taxon>
        <taxon>Bemisia</taxon>
    </lineage>
</organism>
<name>A0A9P0CCQ5_BEMTA</name>
<dbReference type="Proteomes" id="UP001152759">
    <property type="component" value="Chromosome 2"/>
</dbReference>
<sequence length="72" mass="8027">MKRGSGFYFRAVLVLLFLMHISLTTARKPPLNGSIFGKRVSTIEYDVGKTLSAVCEVAVEACSSWFPEEENK</sequence>
<feature type="signal peptide" evidence="1">
    <location>
        <begin position="1"/>
        <end position="26"/>
    </location>
</feature>
<proteinExistence type="predicted"/>
<accession>A0A9P0CCQ5</accession>
<feature type="chain" id="PRO_5040111687" description="SIFamide" evidence="1">
    <location>
        <begin position="27"/>
        <end position="72"/>
    </location>
</feature>
<protein>
    <recommendedName>
        <fullName evidence="4">SIFamide</fullName>
    </recommendedName>
</protein>
<dbReference type="AlphaFoldDB" id="A0A9P0CCQ5"/>
<dbReference type="KEGG" id="btab:109035384"/>
<gene>
    <name evidence="2" type="ORF">BEMITA_LOCUS3375</name>
</gene>
<evidence type="ECO:0000313" key="3">
    <source>
        <dbReference type="Proteomes" id="UP001152759"/>
    </source>
</evidence>
<keyword evidence="1" id="KW-0732">Signal</keyword>
<evidence type="ECO:0008006" key="4">
    <source>
        <dbReference type="Google" id="ProtNLM"/>
    </source>
</evidence>
<dbReference type="EMBL" id="OU963863">
    <property type="protein sequence ID" value="CAH0765104.1"/>
    <property type="molecule type" value="Genomic_DNA"/>
</dbReference>
<reference evidence="2" key="1">
    <citation type="submission" date="2021-12" db="EMBL/GenBank/DDBJ databases">
        <authorList>
            <person name="King R."/>
        </authorList>
    </citation>
    <scope>NUCLEOTIDE SEQUENCE</scope>
</reference>
<keyword evidence="3" id="KW-1185">Reference proteome</keyword>